<dbReference type="RefSeq" id="WP_141463889.1">
    <property type="nucleotide sequence ID" value="NZ_RBZW01000016.1"/>
</dbReference>
<feature type="region of interest" description="Disordered" evidence="5">
    <location>
        <begin position="1"/>
        <end position="41"/>
    </location>
</feature>
<dbReference type="SUPFAM" id="SSF51306">
    <property type="entry name" value="LexA/Signal peptidase"/>
    <property type="match status" value="1"/>
</dbReference>
<dbReference type="OrthoDB" id="4822at2157"/>
<dbReference type="PANTHER" id="PTHR10806">
    <property type="entry name" value="SIGNAL PEPTIDASE COMPLEX CATALYTIC SUBUNIT SEC11"/>
    <property type="match status" value="1"/>
</dbReference>
<dbReference type="InterPro" id="IPR001733">
    <property type="entry name" value="Peptidase_S26B"/>
</dbReference>
<dbReference type="InterPro" id="IPR036286">
    <property type="entry name" value="LexA/Signal_pep-like_sf"/>
</dbReference>
<accession>A0A4S3TR13</accession>
<name>A0A4S3TR13_9EURY</name>
<evidence type="ECO:0000313" key="7">
    <source>
        <dbReference type="EMBL" id="THE65735.1"/>
    </source>
</evidence>
<dbReference type="CDD" id="cd06530">
    <property type="entry name" value="S26_SPase_I"/>
    <property type="match status" value="1"/>
</dbReference>
<proteinExistence type="predicted"/>
<evidence type="ECO:0000256" key="4">
    <source>
        <dbReference type="ARBA" id="ARBA00023136"/>
    </source>
</evidence>
<dbReference type="Proteomes" id="UP000318864">
    <property type="component" value="Unassembled WGS sequence"/>
</dbReference>
<feature type="transmembrane region" description="Helical" evidence="6">
    <location>
        <begin position="66"/>
        <end position="87"/>
    </location>
</feature>
<keyword evidence="4 6" id="KW-0472">Membrane</keyword>
<evidence type="ECO:0000256" key="3">
    <source>
        <dbReference type="ARBA" id="ARBA00022989"/>
    </source>
</evidence>
<dbReference type="InterPro" id="IPR019533">
    <property type="entry name" value="Peptidase_S26"/>
</dbReference>
<protein>
    <submittedName>
        <fullName evidence="7">S26 family signal peptidase</fullName>
    </submittedName>
</protein>
<evidence type="ECO:0000256" key="2">
    <source>
        <dbReference type="ARBA" id="ARBA00022692"/>
    </source>
</evidence>
<keyword evidence="8" id="KW-1185">Reference proteome</keyword>
<dbReference type="PANTHER" id="PTHR10806:SF6">
    <property type="entry name" value="SIGNAL PEPTIDASE COMPLEX CATALYTIC SUBUNIT SEC11"/>
    <property type="match status" value="1"/>
</dbReference>
<evidence type="ECO:0000256" key="1">
    <source>
        <dbReference type="ARBA" id="ARBA00004370"/>
    </source>
</evidence>
<sequence>MDGGDRDDRTDSRDGDGRSASAPPVDATGPRRRSKPDEPSVTIEDDGIVRWLVLTDNGSVALVRDVVTILVLVGVVGGLLFAISGTWPPLVAVESPSMEPNVGEGDLVFVVDDDRFVGDDPAGDTGVVPLENGAGGTHETFGQPGDVVIFEPNGDPTETPIIHRAHYWVEEGENWVDTKADADTLAGNSCSDLATCPAPHDGFITKGDNNPNYDQIQGSGAETTVVDPDWIVGKGSIRVPWLGNVRLAFESLFATSTPTVDSAPLDTAS</sequence>
<gene>
    <name evidence="7" type="ORF">D8Y22_06080</name>
</gene>
<dbReference type="EMBL" id="RBZW01000016">
    <property type="protein sequence ID" value="THE65735.1"/>
    <property type="molecule type" value="Genomic_DNA"/>
</dbReference>
<dbReference type="GO" id="GO:0004252">
    <property type="term" value="F:serine-type endopeptidase activity"/>
    <property type="evidence" value="ECO:0007669"/>
    <property type="project" value="InterPro"/>
</dbReference>
<feature type="compositionally biased region" description="Basic and acidic residues" evidence="5">
    <location>
        <begin position="1"/>
        <end position="17"/>
    </location>
</feature>
<evidence type="ECO:0000313" key="8">
    <source>
        <dbReference type="Proteomes" id="UP000318864"/>
    </source>
</evidence>
<evidence type="ECO:0000256" key="6">
    <source>
        <dbReference type="SAM" id="Phobius"/>
    </source>
</evidence>
<dbReference type="AlphaFoldDB" id="A0A4S3TR13"/>
<keyword evidence="3 6" id="KW-1133">Transmembrane helix</keyword>
<comment type="caution">
    <text evidence="7">The sequence shown here is derived from an EMBL/GenBank/DDBJ whole genome shotgun (WGS) entry which is preliminary data.</text>
</comment>
<comment type="subcellular location">
    <subcellularLocation>
        <location evidence="1">Membrane</location>
    </subcellularLocation>
</comment>
<dbReference type="GO" id="GO:0006465">
    <property type="term" value="P:signal peptide processing"/>
    <property type="evidence" value="ECO:0007669"/>
    <property type="project" value="InterPro"/>
</dbReference>
<keyword evidence="2 6" id="KW-0812">Transmembrane</keyword>
<organism evidence="7 8">
    <name type="scientific">Salinadaptatus halalkaliphilus</name>
    <dbReference type="NCBI Taxonomy" id="2419781"/>
    <lineage>
        <taxon>Archaea</taxon>
        <taxon>Methanobacteriati</taxon>
        <taxon>Methanobacteriota</taxon>
        <taxon>Stenosarchaea group</taxon>
        <taxon>Halobacteria</taxon>
        <taxon>Halobacteriales</taxon>
        <taxon>Natrialbaceae</taxon>
        <taxon>Salinadaptatus</taxon>
    </lineage>
</organism>
<reference evidence="7 8" key="1">
    <citation type="submission" date="2018-10" db="EMBL/GenBank/DDBJ databases">
        <title>Natronolimnobius sp. XQ-INN 246 isolated from Inner Mongolia Autonomous Region of China.</title>
        <authorList>
            <person name="Xue Q."/>
        </authorList>
    </citation>
    <scope>NUCLEOTIDE SEQUENCE [LARGE SCALE GENOMIC DNA]</scope>
    <source>
        <strain evidence="7 8">XQ-INN 246</strain>
    </source>
</reference>
<dbReference type="GO" id="GO:0016020">
    <property type="term" value="C:membrane"/>
    <property type="evidence" value="ECO:0007669"/>
    <property type="project" value="UniProtKB-SubCell"/>
</dbReference>
<evidence type="ECO:0000256" key="5">
    <source>
        <dbReference type="SAM" id="MobiDB-lite"/>
    </source>
</evidence>